<dbReference type="PANTHER" id="PTHR37984">
    <property type="entry name" value="PROTEIN CBG26694"/>
    <property type="match status" value="1"/>
</dbReference>
<dbReference type="InterPro" id="IPR012337">
    <property type="entry name" value="RNaseH-like_sf"/>
</dbReference>
<organism evidence="2 3">
    <name type="scientific">Malus baccata</name>
    <name type="common">Siberian crab apple</name>
    <name type="synonym">Pyrus baccata</name>
    <dbReference type="NCBI Taxonomy" id="106549"/>
    <lineage>
        <taxon>Eukaryota</taxon>
        <taxon>Viridiplantae</taxon>
        <taxon>Streptophyta</taxon>
        <taxon>Embryophyta</taxon>
        <taxon>Tracheophyta</taxon>
        <taxon>Spermatophyta</taxon>
        <taxon>Magnoliopsida</taxon>
        <taxon>eudicotyledons</taxon>
        <taxon>Gunneridae</taxon>
        <taxon>Pentapetalae</taxon>
        <taxon>rosids</taxon>
        <taxon>fabids</taxon>
        <taxon>Rosales</taxon>
        <taxon>Rosaceae</taxon>
        <taxon>Amygdaloideae</taxon>
        <taxon>Maleae</taxon>
        <taxon>Malus</taxon>
    </lineage>
</organism>
<evidence type="ECO:0000259" key="1">
    <source>
        <dbReference type="PROSITE" id="PS50994"/>
    </source>
</evidence>
<evidence type="ECO:0000313" key="3">
    <source>
        <dbReference type="Proteomes" id="UP000315295"/>
    </source>
</evidence>
<dbReference type="EMBL" id="VIEB01001182">
    <property type="protein sequence ID" value="TQD74465.1"/>
    <property type="molecule type" value="Genomic_DNA"/>
</dbReference>
<comment type="caution">
    <text evidence="2">The sequence shown here is derived from an EMBL/GenBank/DDBJ whole genome shotgun (WGS) entry which is preliminary data.</text>
</comment>
<dbReference type="InterPro" id="IPR036397">
    <property type="entry name" value="RNaseH_sf"/>
</dbReference>
<dbReference type="InterPro" id="IPR001584">
    <property type="entry name" value="Integrase_cat-core"/>
</dbReference>
<dbReference type="Proteomes" id="UP000315295">
    <property type="component" value="Unassembled WGS sequence"/>
</dbReference>
<dbReference type="AlphaFoldDB" id="A0A540KJR8"/>
<accession>A0A540KJR8</accession>
<protein>
    <recommendedName>
        <fullName evidence="1">Integrase catalytic domain-containing protein</fullName>
    </recommendedName>
</protein>
<sequence length="191" mass="22059">MHQDAEELVQKCDRCQCYKPVPRLSASKLHLQTSPWPFMRWAIDLVEPMPLTIGGKCMMIVATDYFTKWVEAKPMMTTTQTYIKRFIWRNIIYRFGIPQSIVTDNGLQFVGKDLAKFFQKYGIKQHISTPRYPQGNGQAKVSNKTILDCLKKSLIDKKGKYPDELPGCLWAYHTTKRRATSETHFSLAFGS</sequence>
<evidence type="ECO:0000313" key="2">
    <source>
        <dbReference type="EMBL" id="TQD74465.1"/>
    </source>
</evidence>
<gene>
    <name evidence="2" type="ORF">C1H46_039993</name>
</gene>
<dbReference type="SUPFAM" id="SSF53098">
    <property type="entry name" value="Ribonuclease H-like"/>
    <property type="match status" value="1"/>
</dbReference>
<dbReference type="Gene3D" id="3.30.420.10">
    <property type="entry name" value="Ribonuclease H-like superfamily/Ribonuclease H"/>
    <property type="match status" value="1"/>
</dbReference>
<dbReference type="GO" id="GO:0003676">
    <property type="term" value="F:nucleic acid binding"/>
    <property type="evidence" value="ECO:0007669"/>
    <property type="project" value="InterPro"/>
</dbReference>
<name>A0A540KJR8_MALBA</name>
<dbReference type="PANTHER" id="PTHR37984:SF5">
    <property type="entry name" value="PROTEIN NYNRIN-LIKE"/>
    <property type="match status" value="1"/>
</dbReference>
<dbReference type="STRING" id="106549.A0A540KJR8"/>
<proteinExistence type="predicted"/>
<reference evidence="2 3" key="1">
    <citation type="journal article" date="2019" name="G3 (Bethesda)">
        <title>Sequencing of a Wild Apple (Malus baccata) Genome Unravels the Differences Between Cultivated and Wild Apple Species Regarding Disease Resistance and Cold Tolerance.</title>
        <authorList>
            <person name="Chen X."/>
        </authorList>
    </citation>
    <scope>NUCLEOTIDE SEQUENCE [LARGE SCALE GENOMIC DNA]</scope>
    <source>
        <strain evidence="3">cv. Shandingzi</strain>
        <tissue evidence="2">Leaves</tissue>
    </source>
</reference>
<feature type="domain" description="Integrase catalytic" evidence="1">
    <location>
        <begin position="31"/>
        <end position="191"/>
    </location>
</feature>
<keyword evidence="3" id="KW-1185">Reference proteome</keyword>
<dbReference type="InterPro" id="IPR050951">
    <property type="entry name" value="Retrovirus_Pol_polyprotein"/>
</dbReference>
<dbReference type="PROSITE" id="PS50994">
    <property type="entry name" value="INTEGRASE"/>
    <property type="match status" value="1"/>
</dbReference>
<dbReference type="Pfam" id="PF00665">
    <property type="entry name" value="rve"/>
    <property type="match status" value="1"/>
</dbReference>
<dbReference type="GO" id="GO:0015074">
    <property type="term" value="P:DNA integration"/>
    <property type="evidence" value="ECO:0007669"/>
    <property type="project" value="InterPro"/>
</dbReference>